<gene>
    <name evidence="1" type="ORF">SAC12_115</name>
</gene>
<sequence length="79" mass="9156">MVIPMNNKVWVVTYVNVDGNYPGDPVITVFKNRSDAMQKLYFYTRGEGTEQINGLDGDLEYTYHDKNFVVKCTKRIVFV</sequence>
<evidence type="ECO:0000313" key="1">
    <source>
        <dbReference type="EMBL" id="ALY06936.1"/>
    </source>
</evidence>
<evidence type="ECO:0000313" key="2">
    <source>
        <dbReference type="Proteomes" id="UP000223158"/>
    </source>
</evidence>
<organism evidence="1 2">
    <name type="scientific">Lactobacillus phage SA-C12</name>
    <dbReference type="NCBI Taxonomy" id="1755697"/>
    <lineage>
        <taxon>Viruses</taxon>
        <taxon>Duplodnaviria</taxon>
        <taxon>Heunggongvirae</taxon>
        <taxon>Uroviricota</taxon>
        <taxon>Caudoviricetes</taxon>
        <taxon>Tybeckvirinae</taxon>
        <taxon>Lenusvirus</taxon>
        <taxon>Lenusvirus SAC12</taxon>
    </lineage>
</organism>
<name>A0A1I9KKD8_9CAUD</name>
<protein>
    <submittedName>
        <fullName evidence="1">Uncharacterized protein</fullName>
    </submittedName>
</protein>
<accession>A0A1I9KKD8</accession>
<keyword evidence="2" id="KW-1185">Reference proteome</keyword>
<proteinExistence type="predicted"/>
<dbReference type="Proteomes" id="UP000223158">
    <property type="component" value="Segment"/>
</dbReference>
<reference evidence="1 2" key="1">
    <citation type="submission" date="2015-11" db="EMBL/GenBank/DDBJ databases">
        <title>Lactobacillus brevis bacteriophage SA-C12: a mosaic Myoviridae member.</title>
        <authorList>
            <person name="Mahony J."/>
        </authorList>
    </citation>
    <scope>NUCLEOTIDE SEQUENCE [LARGE SCALE GENOMIC DNA]</scope>
</reference>
<dbReference type="EMBL" id="KU052488">
    <property type="protein sequence ID" value="ALY06936.1"/>
    <property type="molecule type" value="Genomic_DNA"/>
</dbReference>